<dbReference type="SUPFAM" id="SSF143243">
    <property type="entry name" value="Nqo5-like"/>
    <property type="match status" value="1"/>
</dbReference>
<gene>
    <name evidence="2" type="ORF">EIZ93_25455</name>
</gene>
<dbReference type="PANTHER" id="PTHR43485:SF1">
    <property type="entry name" value="FORMATE HYDROGENLYASE SUBUNIT 5-RELATED"/>
    <property type="match status" value="1"/>
</dbReference>
<dbReference type="GO" id="GO:0016651">
    <property type="term" value="F:oxidoreductase activity, acting on NAD(P)H"/>
    <property type="evidence" value="ECO:0007669"/>
    <property type="project" value="InterPro"/>
</dbReference>
<dbReference type="PANTHER" id="PTHR43485">
    <property type="entry name" value="HYDROGENASE-4 COMPONENT G"/>
    <property type="match status" value="1"/>
</dbReference>
<dbReference type="PROSITE" id="PS00535">
    <property type="entry name" value="COMPLEX1_49K"/>
    <property type="match status" value="1"/>
</dbReference>
<proteinExistence type="predicted"/>
<organism evidence="2 3">
    <name type="scientific">Escherichia coli</name>
    <dbReference type="NCBI Taxonomy" id="562"/>
    <lineage>
        <taxon>Bacteria</taxon>
        <taxon>Pseudomonadati</taxon>
        <taxon>Pseudomonadota</taxon>
        <taxon>Gammaproteobacteria</taxon>
        <taxon>Enterobacterales</taxon>
        <taxon>Enterobacteriaceae</taxon>
        <taxon>Escherichia</taxon>
    </lineage>
</organism>
<protein>
    <submittedName>
        <fullName evidence="2">Hydrogenase large subunit</fullName>
    </submittedName>
</protein>
<dbReference type="InterPro" id="IPR029014">
    <property type="entry name" value="NiFe-Hase_large"/>
</dbReference>
<dbReference type="InterPro" id="IPR052197">
    <property type="entry name" value="ComplexI_49kDa-like"/>
</dbReference>
<name>A0A5P0JH55_ECOLX</name>
<dbReference type="Gene3D" id="1.10.645.10">
    <property type="entry name" value="Cytochrome-c3 Hydrogenase, chain B"/>
    <property type="match status" value="1"/>
</dbReference>
<dbReference type="Pfam" id="PF00329">
    <property type="entry name" value="Complex1_30kDa"/>
    <property type="match status" value="1"/>
</dbReference>
<dbReference type="Proteomes" id="UP000359125">
    <property type="component" value="Unassembled WGS sequence"/>
</dbReference>
<feature type="domain" description="NADH:ubiquinone oxidoreductase 30kDa subunit" evidence="1">
    <location>
        <begin position="39"/>
        <end position="155"/>
    </location>
</feature>
<accession>A0A5P0JH55</accession>
<feature type="non-terminal residue" evidence="2">
    <location>
        <position position="239"/>
    </location>
</feature>
<comment type="caution">
    <text evidence="2">The sequence shown here is derived from an EMBL/GenBank/DDBJ whole genome shotgun (WGS) entry which is preliminary data.</text>
</comment>
<reference evidence="2 3" key="1">
    <citation type="journal article" date="2019" name="Environ. Health Perspect.">
        <title>Inter-host Transmission of Carbapenemase-Producing Escherichia coli among Humans and Backyard Animals.</title>
        <authorList>
            <person name="Li J."/>
            <person name="Bi Z."/>
            <person name="Ma S."/>
            <person name="Chen B."/>
            <person name="Cai C."/>
            <person name="He J."/>
            <person name="Schwarz S."/>
            <person name="Sun C."/>
            <person name="Zhou Y."/>
            <person name="Yin J."/>
            <person name="Hulth A."/>
            <person name="Wang Y."/>
            <person name="Shen Z."/>
            <person name="Wang S."/>
            <person name="Wu C."/>
            <person name="Nilsson L.E."/>
            <person name="Walsh T.R."/>
            <person name="Borjesson S."/>
            <person name="Shen J."/>
            <person name="Sun Q."/>
            <person name="Wang Y."/>
        </authorList>
    </citation>
    <scope>NUCLEOTIDE SEQUENCE [LARGE SCALE GENOMIC DNA]</scope>
    <source>
        <strain evidence="2 3">A016f</strain>
    </source>
</reference>
<sequence>MNVNSSSNRGEAILAALKTQFPGAVLDEERQTPEQVTITVKINLLPDIVHYLYYQHDGWLPVLFGNDERTLNGHYAVYYALSMEGAEKCWIVVKALVDADSREFPSVTPRVPAAVWGEREIRDMYGLIPVGLPDQRRLVLPDDWPEDMHPLRKDAMDYRLRPEPTTDSETYPFINEGNSDAQVIPVGPLHITSDEPGHFRLFVDGEQIVDADYRLFYVHRGMEKLAETRMGYNEVTFLS</sequence>
<evidence type="ECO:0000259" key="1">
    <source>
        <dbReference type="Pfam" id="PF00329"/>
    </source>
</evidence>
<dbReference type="SUPFAM" id="SSF56762">
    <property type="entry name" value="HydB/Nqo4-like"/>
    <property type="match status" value="1"/>
</dbReference>
<dbReference type="InterPro" id="IPR037232">
    <property type="entry name" value="NADH_quin_OxRdtase_su_C/D-like"/>
</dbReference>
<dbReference type="InterPro" id="IPR001268">
    <property type="entry name" value="NADH_UbQ_OxRdtase_30kDa_su"/>
</dbReference>
<dbReference type="AlphaFoldDB" id="A0A5P0JH55"/>
<evidence type="ECO:0000313" key="3">
    <source>
        <dbReference type="Proteomes" id="UP000359125"/>
    </source>
</evidence>
<dbReference type="GO" id="GO:0008137">
    <property type="term" value="F:NADH dehydrogenase (ubiquinone) activity"/>
    <property type="evidence" value="ECO:0007669"/>
    <property type="project" value="InterPro"/>
</dbReference>
<dbReference type="EMBL" id="RYCF01000224">
    <property type="protein sequence ID" value="MQK27527.1"/>
    <property type="molecule type" value="Genomic_DNA"/>
</dbReference>
<dbReference type="Gene3D" id="3.30.460.80">
    <property type="entry name" value="NADH:ubiquinone oxidoreductase, 30kDa subunit"/>
    <property type="match status" value="1"/>
</dbReference>
<evidence type="ECO:0000313" key="2">
    <source>
        <dbReference type="EMBL" id="MQK27527.1"/>
    </source>
</evidence>
<dbReference type="InterPro" id="IPR014029">
    <property type="entry name" value="NADH_UbQ_OxRdtase_49kDa_CS"/>
</dbReference>